<comment type="caution">
    <text evidence="2">The sequence shown here is derived from an EMBL/GenBank/DDBJ whole genome shotgun (WGS) entry which is preliminary data.</text>
</comment>
<feature type="transmembrane region" description="Helical" evidence="1">
    <location>
        <begin position="298"/>
        <end position="318"/>
    </location>
</feature>
<keyword evidence="1" id="KW-1133">Transmembrane helix</keyword>
<protein>
    <submittedName>
        <fullName evidence="2">Uncharacterized protein</fullName>
    </submittedName>
</protein>
<gene>
    <name evidence="2" type="ORF">QYF68_01850</name>
</gene>
<proteinExistence type="predicted"/>
<keyword evidence="1" id="KW-0812">Transmembrane</keyword>
<reference evidence="2" key="1">
    <citation type="submission" date="2023-07" db="EMBL/GenBank/DDBJ databases">
        <title>Degradation of tert-butanol by M. austroafricanum TBA100.</title>
        <authorList>
            <person name="Helbich S."/>
            <person name="Vainshtein Y."/>
        </authorList>
    </citation>
    <scope>NUCLEOTIDE SEQUENCE</scope>
    <source>
        <strain evidence="2">TBA100</strain>
    </source>
</reference>
<dbReference type="RefSeq" id="WP_208673274.1">
    <property type="nucleotide sequence ID" value="NZ_CP070380.1"/>
</dbReference>
<name>A0ABT8H730_MYCAO</name>
<accession>A0ABT8H730</accession>
<sequence>MTGPETVLVAGPPRAGVSGVVAELRRRMPSHRFVEAGETGAPQRPAVVVFVVSAVAPITRSDCVLADRVAASTDAVVAVLAKIDDHRDWTAVLEANRECLAGHAGRFGRVPWVGAAAAPRLGEPRMDELVALLRAQLDDPTRAARNALRALESRECLLRGTRDRLVQRRRREASERATALRSAIQQSRLTLTHTARRRCAELRTDLLAEATAVGRGEVCRFAHRARRRSAEVLAAVEADLTAYTHDAPPRVTAPLLLPDPPLRARRLETRLMTVLGAGFGLGVAVVVTRFLAGLAPEFATAALTAGAAIGLATTAWVIRARALLHDRAVLERWAADGVAALRAAVEERVAAGMLAAETAIAAESARAAAARDGDTRRRIAAIEAELHDLSQARMLLVRRENLLPVGRPPGGGHLNRSCE</sequence>
<dbReference type="EMBL" id="JAUHTC010000007">
    <property type="protein sequence ID" value="MDN4516568.1"/>
    <property type="molecule type" value="Genomic_DNA"/>
</dbReference>
<evidence type="ECO:0000256" key="1">
    <source>
        <dbReference type="SAM" id="Phobius"/>
    </source>
</evidence>
<evidence type="ECO:0000313" key="2">
    <source>
        <dbReference type="EMBL" id="MDN4516568.1"/>
    </source>
</evidence>
<keyword evidence="1" id="KW-0472">Membrane</keyword>
<organism evidence="2 3">
    <name type="scientific">Mycolicibacterium austroafricanum</name>
    <name type="common">Mycobacterium austroafricanum</name>
    <dbReference type="NCBI Taxonomy" id="39687"/>
    <lineage>
        <taxon>Bacteria</taxon>
        <taxon>Bacillati</taxon>
        <taxon>Actinomycetota</taxon>
        <taxon>Actinomycetes</taxon>
        <taxon>Mycobacteriales</taxon>
        <taxon>Mycobacteriaceae</taxon>
        <taxon>Mycolicibacterium</taxon>
    </lineage>
</organism>
<dbReference type="Proteomes" id="UP001172687">
    <property type="component" value="Unassembled WGS sequence"/>
</dbReference>
<feature type="transmembrane region" description="Helical" evidence="1">
    <location>
        <begin position="271"/>
        <end position="292"/>
    </location>
</feature>
<evidence type="ECO:0000313" key="3">
    <source>
        <dbReference type="Proteomes" id="UP001172687"/>
    </source>
</evidence>
<keyword evidence="3" id="KW-1185">Reference proteome</keyword>